<protein>
    <submittedName>
        <fullName evidence="1">Uncharacterized protein</fullName>
    </submittedName>
</protein>
<dbReference type="Proteomes" id="UP000033423">
    <property type="component" value="Unassembled WGS sequence"/>
</dbReference>
<dbReference type="EMBL" id="LACI01001860">
    <property type="protein sequence ID" value="KJU83502.1"/>
    <property type="molecule type" value="Genomic_DNA"/>
</dbReference>
<dbReference type="AlphaFoldDB" id="A0A0F3GNW5"/>
<accession>A0A0F3GNW5</accession>
<name>A0A0F3GNW5_9BACT</name>
<gene>
    <name evidence="1" type="ORF">MBAV_004304</name>
</gene>
<evidence type="ECO:0000313" key="2">
    <source>
        <dbReference type="Proteomes" id="UP000033423"/>
    </source>
</evidence>
<organism evidence="1 2">
    <name type="scientific">Candidatus Magnetobacterium bavaricum</name>
    <dbReference type="NCBI Taxonomy" id="29290"/>
    <lineage>
        <taxon>Bacteria</taxon>
        <taxon>Pseudomonadati</taxon>
        <taxon>Nitrospirota</taxon>
        <taxon>Thermodesulfovibrionia</taxon>
        <taxon>Thermodesulfovibrionales</taxon>
        <taxon>Candidatus Magnetobacteriaceae</taxon>
        <taxon>Candidatus Magnetobacterium</taxon>
    </lineage>
</organism>
<sequence>DLLMEVGEERANEFVNKTFSSLGATYSPGIKIDLSDGLGETGSYIYLIINGFDFAEGDDEFKEVWIHYTWGDSKLIDDEGPKTLEDIYDDVDLGTMGEYDELIDDIQYECISQIFKKTGLIIHFDSQI</sequence>
<proteinExistence type="predicted"/>
<comment type="caution">
    <text evidence="1">The sequence shown here is derived from an EMBL/GenBank/DDBJ whole genome shotgun (WGS) entry which is preliminary data.</text>
</comment>
<feature type="non-terminal residue" evidence="1">
    <location>
        <position position="1"/>
    </location>
</feature>
<evidence type="ECO:0000313" key="1">
    <source>
        <dbReference type="EMBL" id="KJU83502.1"/>
    </source>
</evidence>
<reference evidence="1 2" key="1">
    <citation type="submission" date="2015-02" db="EMBL/GenBank/DDBJ databases">
        <title>Single-cell genomics of uncultivated deep-branching MTB reveals a conserved set of magnetosome genes.</title>
        <authorList>
            <person name="Kolinko S."/>
            <person name="Richter M."/>
            <person name="Glockner F.O."/>
            <person name="Brachmann A."/>
            <person name="Schuler D."/>
        </authorList>
    </citation>
    <scope>NUCLEOTIDE SEQUENCE [LARGE SCALE GENOMIC DNA]</scope>
    <source>
        <strain evidence="1">TM-1</strain>
    </source>
</reference>
<keyword evidence="2" id="KW-1185">Reference proteome</keyword>